<feature type="compositionally biased region" description="Basic residues" evidence="1">
    <location>
        <begin position="192"/>
        <end position="213"/>
    </location>
</feature>
<protein>
    <submittedName>
        <fullName evidence="2">Uncharacterized protein</fullName>
    </submittedName>
</protein>
<organism evidence="2 3">
    <name type="scientific">Mycolicibacter senuensis</name>
    <dbReference type="NCBI Taxonomy" id="386913"/>
    <lineage>
        <taxon>Bacteria</taxon>
        <taxon>Bacillati</taxon>
        <taxon>Actinomycetota</taxon>
        <taxon>Actinomycetes</taxon>
        <taxon>Mycobacteriales</taxon>
        <taxon>Mycobacteriaceae</taxon>
        <taxon>Mycolicibacter</taxon>
    </lineage>
</organism>
<dbReference type="EMBL" id="BLKV01000002">
    <property type="protein sequence ID" value="GFG71194.1"/>
    <property type="molecule type" value="Genomic_DNA"/>
</dbReference>
<accession>A0A7I9XMN1</accession>
<name>A0A7I9XMN1_9MYCO</name>
<feature type="compositionally biased region" description="Polar residues" evidence="1">
    <location>
        <begin position="176"/>
        <end position="187"/>
    </location>
</feature>
<feature type="compositionally biased region" description="Low complexity" evidence="1">
    <location>
        <begin position="12"/>
        <end position="40"/>
    </location>
</feature>
<dbReference type="Proteomes" id="UP000465263">
    <property type="component" value="Unassembled WGS sequence"/>
</dbReference>
<feature type="region of interest" description="Disordered" evidence="1">
    <location>
        <begin position="172"/>
        <end position="227"/>
    </location>
</feature>
<evidence type="ECO:0000313" key="3">
    <source>
        <dbReference type="Proteomes" id="UP000465263"/>
    </source>
</evidence>
<sequence>MATQLTTGAAVTTNTHPPATSTTGATRTTGQARTAGATITEHPRGATGTTDAIKRRPAGTTITEPQPTSTTSSLSQRAAINTISTITDQNLTETENIDEVIDRRPERTQNPGLPQLMERLIEQRPKPVISRSRTRHIRHRGIKTQPHIGQQRPPSIQIKQRLPRRPLTQIPKRPNQIRTNQVNNPIQIISLGHRRSRQRRHPKRQKRPHRTTGSRHPATPAANHASQTTTPCAVLLVSHAGLPILRRTHVGDVFSDQVFELFNGADVSAPLGKFGRVLGPCRSAFRR</sequence>
<comment type="caution">
    <text evidence="2">The sequence shown here is derived from an EMBL/GenBank/DDBJ whole genome shotgun (WGS) entry which is preliminary data.</text>
</comment>
<proteinExistence type="predicted"/>
<evidence type="ECO:0000256" key="1">
    <source>
        <dbReference type="SAM" id="MobiDB-lite"/>
    </source>
</evidence>
<keyword evidence="3" id="KW-1185">Reference proteome</keyword>
<feature type="region of interest" description="Disordered" evidence="1">
    <location>
        <begin position="1"/>
        <end position="76"/>
    </location>
</feature>
<reference evidence="2 3" key="1">
    <citation type="journal article" date="2019" name="Emerg. Microbes Infect.">
        <title>Comprehensive subspecies identification of 175 nontuberculous mycobacteria species based on 7547 genomic profiles.</title>
        <authorList>
            <person name="Matsumoto Y."/>
            <person name="Kinjo T."/>
            <person name="Motooka D."/>
            <person name="Nabeya D."/>
            <person name="Jung N."/>
            <person name="Uechi K."/>
            <person name="Horii T."/>
            <person name="Iida T."/>
            <person name="Fujita J."/>
            <person name="Nakamura S."/>
        </authorList>
    </citation>
    <scope>NUCLEOTIDE SEQUENCE [LARGE SCALE GENOMIC DNA]</scope>
    <source>
        <strain evidence="2 3">JCM 16017</strain>
    </source>
</reference>
<gene>
    <name evidence="2" type="ORF">MSEN_29140</name>
</gene>
<feature type="compositionally biased region" description="Low complexity" evidence="1">
    <location>
        <begin position="60"/>
        <end position="76"/>
    </location>
</feature>
<evidence type="ECO:0000313" key="2">
    <source>
        <dbReference type="EMBL" id="GFG71194.1"/>
    </source>
</evidence>
<feature type="compositionally biased region" description="Polar residues" evidence="1">
    <location>
        <begin position="1"/>
        <end position="11"/>
    </location>
</feature>
<dbReference type="AlphaFoldDB" id="A0A7I9XMN1"/>